<keyword evidence="1" id="KW-0472">Membrane</keyword>
<gene>
    <name evidence="2" type="ORF">IAD22_04930</name>
</gene>
<name>A0A9D1LY97_9FIRM</name>
<reference evidence="2" key="1">
    <citation type="submission" date="2020-10" db="EMBL/GenBank/DDBJ databases">
        <authorList>
            <person name="Gilroy R."/>
        </authorList>
    </citation>
    <scope>NUCLEOTIDE SEQUENCE</scope>
    <source>
        <strain evidence="2">ChiGjej1B1-1684</strain>
    </source>
</reference>
<comment type="caution">
    <text evidence="2">The sequence shown here is derived from an EMBL/GenBank/DDBJ whole genome shotgun (WGS) entry which is preliminary data.</text>
</comment>
<keyword evidence="1" id="KW-1133">Transmembrane helix</keyword>
<evidence type="ECO:0000313" key="2">
    <source>
        <dbReference type="EMBL" id="HIU50338.1"/>
    </source>
</evidence>
<feature type="transmembrane region" description="Helical" evidence="1">
    <location>
        <begin position="36"/>
        <end position="58"/>
    </location>
</feature>
<dbReference type="EMBL" id="DVNG01000069">
    <property type="protein sequence ID" value="HIU50338.1"/>
    <property type="molecule type" value="Genomic_DNA"/>
</dbReference>
<feature type="transmembrane region" description="Helical" evidence="1">
    <location>
        <begin position="12"/>
        <end position="30"/>
    </location>
</feature>
<reference evidence="2" key="2">
    <citation type="journal article" date="2021" name="PeerJ">
        <title>Extensive microbial diversity within the chicken gut microbiome revealed by metagenomics and culture.</title>
        <authorList>
            <person name="Gilroy R."/>
            <person name="Ravi A."/>
            <person name="Getino M."/>
            <person name="Pursley I."/>
            <person name="Horton D.L."/>
            <person name="Alikhan N.F."/>
            <person name="Baker D."/>
            <person name="Gharbi K."/>
            <person name="Hall N."/>
            <person name="Watson M."/>
            <person name="Adriaenssens E.M."/>
            <person name="Foster-Nyarko E."/>
            <person name="Jarju S."/>
            <person name="Secka A."/>
            <person name="Antonio M."/>
            <person name="Oren A."/>
            <person name="Chaudhuri R.R."/>
            <person name="La Ragione R."/>
            <person name="Hildebrand F."/>
            <person name="Pallen M.J."/>
        </authorList>
    </citation>
    <scope>NUCLEOTIDE SEQUENCE</scope>
    <source>
        <strain evidence="2">ChiGjej1B1-1684</strain>
    </source>
</reference>
<organism evidence="2 3">
    <name type="scientific">Candidatus Limousia pullorum</name>
    <dbReference type="NCBI Taxonomy" id="2840860"/>
    <lineage>
        <taxon>Bacteria</taxon>
        <taxon>Bacillati</taxon>
        <taxon>Bacillota</taxon>
        <taxon>Clostridia</taxon>
        <taxon>Eubacteriales</taxon>
        <taxon>Oscillospiraceae</taxon>
        <taxon>Oscillospiraceae incertae sedis</taxon>
        <taxon>Candidatus Limousia</taxon>
    </lineage>
</organism>
<protein>
    <recommendedName>
        <fullName evidence="4">Zinc ribbon protein</fullName>
    </recommendedName>
</protein>
<dbReference type="AlphaFoldDB" id="A0A9D1LY97"/>
<keyword evidence="1" id="KW-0812">Transmembrane</keyword>
<sequence>MKINIKNIRYISIILILAYAYFFITFFMQYGDFSKLIPTLVFLGVTLVFGALFLFMHLRYRCPHCNKPLKSMLYHRPDICSHCSKEIDWEKIDKEL</sequence>
<evidence type="ECO:0000313" key="3">
    <source>
        <dbReference type="Proteomes" id="UP000824118"/>
    </source>
</evidence>
<evidence type="ECO:0000256" key="1">
    <source>
        <dbReference type="SAM" id="Phobius"/>
    </source>
</evidence>
<accession>A0A9D1LY97</accession>
<dbReference type="Proteomes" id="UP000824118">
    <property type="component" value="Unassembled WGS sequence"/>
</dbReference>
<evidence type="ECO:0008006" key="4">
    <source>
        <dbReference type="Google" id="ProtNLM"/>
    </source>
</evidence>
<proteinExistence type="predicted"/>